<dbReference type="InterPro" id="IPR001258">
    <property type="entry name" value="NHL_repeat"/>
</dbReference>
<dbReference type="Proteomes" id="UP000321805">
    <property type="component" value="Chromosome"/>
</dbReference>
<feature type="repeat" description="NHL" evidence="2">
    <location>
        <begin position="98"/>
        <end position="134"/>
    </location>
</feature>
<dbReference type="Pfam" id="PF18998">
    <property type="entry name" value="Flg_new_2"/>
    <property type="match status" value="1"/>
</dbReference>
<dbReference type="Gene3D" id="2.120.10.30">
    <property type="entry name" value="TolB, C-terminal domain"/>
    <property type="match status" value="3"/>
</dbReference>
<keyword evidence="5" id="KW-1185">Reference proteome</keyword>
<reference evidence="4 5" key="1">
    <citation type="journal article" date="2018" name="J. Microbiol.">
        <title>Baekduia soli gen. nov., sp. nov., a novel bacterium isolated from the soil of Baekdu Mountain and proposal of a novel family name, Baekduiaceae fam. nov.</title>
        <authorList>
            <person name="An D.S."/>
            <person name="Siddiqi M.Z."/>
            <person name="Kim K.H."/>
            <person name="Yu H.S."/>
            <person name="Im W.T."/>
        </authorList>
    </citation>
    <scope>NUCLEOTIDE SEQUENCE [LARGE SCALE GENOMIC DNA]</scope>
    <source>
        <strain evidence="4 5">BR7-21</strain>
    </source>
</reference>
<dbReference type="AlphaFoldDB" id="A0A5B8UA27"/>
<name>A0A5B8UA27_9ACTN</name>
<feature type="repeat" description="NHL" evidence="2">
    <location>
        <begin position="39"/>
        <end position="78"/>
    </location>
</feature>
<dbReference type="PANTHER" id="PTHR24104:SF25">
    <property type="entry name" value="PROTEIN LIN-41"/>
    <property type="match status" value="1"/>
</dbReference>
<evidence type="ECO:0000259" key="3">
    <source>
        <dbReference type="Pfam" id="PF18998"/>
    </source>
</evidence>
<dbReference type="PROSITE" id="PS51125">
    <property type="entry name" value="NHL"/>
    <property type="match status" value="2"/>
</dbReference>
<dbReference type="RefSeq" id="WP_146921888.1">
    <property type="nucleotide sequence ID" value="NZ_CP042430.1"/>
</dbReference>
<feature type="domain" description="Bacterial repeat" evidence="3">
    <location>
        <begin position="344"/>
        <end position="403"/>
    </location>
</feature>
<dbReference type="OrthoDB" id="9768084at2"/>
<accession>A0A5B8UA27</accession>
<evidence type="ECO:0000313" key="5">
    <source>
        <dbReference type="Proteomes" id="UP000321805"/>
    </source>
</evidence>
<evidence type="ECO:0000256" key="1">
    <source>
        <dbReference type="ARBA" id="ARBA00022737"/>
    </source>
</evidence>
<dbReference type="SUPFAM" id="SSF101898">
    <property type="entry name" value="NHL repeat"/>
    <property type="match status" value="1"/>
</dbReference>
<protein>
    <recommendedName>
        <fullName evidence="3">Bacterial repeat domain-containing protein</fullName>
    </recommendedName>
</protein>
<evidence type="ECO:0000256" key="2">
    <source>
        <dbReference type="PROSITE-ProRule" id="PRU00504"/>
    </source>
</evidence>
<dbReference type="PANTHER" id="PTHR24104">
    <property type="entry name" value="E3 UBIQUITIN-PROTEIN LIGASE NHLRC1-RELATED"/>
    <property type="match status" value="1"/>
</dbReference>
<proteinExistence type="predicted"/>
<dbReference type="Pfam" id="PF01436">
    <property type="entry name" value="NHL"/>
    <property type="match status" value="1"/>
</dbReference>
<dbReference type="InterPro" id="IPR011042">
    <property type="entry name" value="6-blade_b-propeller_TolB-like"/>
</dbReference>
<dbReference type="InterPro" id="IPR044060">
    <property type="entry name" value="Bacterial_rp_domain"/>
</dbReference>
<sequence length="554" mass="54908">MRSVGALAGTPGGGVVAADTANNRVQAFDAGGTITAAWGIAGRGPGYVTRPRGVAFGPDGGVAVADSFDQRIALYAPDGTFAGQRGQVSATTGFATQGSAAGQFSLPAGVAYDAAGDLWVADTGNDRVVELGPDGAVLLTAGAGIGTPAAIAAAPGGGALVTDTDGGRLLRVVPDGTTSVVRAGLSHPAAVAVAADGTTYVADDTSVSDAATGTAITGPGGSATWDHPAGLAVSPADGTLVVAERRPGTAAGARVVRGTPAGGGARAWDTLLTEGTGDAQVIEPAGLAFSADGGALLVADTGNDRVLRLDAPGHPVPAPPTLQVGIDRPALGTVVSDLPGIACVTDCRQRYGAGRVVTLTARPAAGAVLASWSGACAPAGAAPTCALTMGAGDAAVGAAFAPAPPPPATAPPAPAPPPPVVLRSVRLSTHRLHGTRPAARRRADRRATRATATVTLTRPATLTVAVQVGRPGRRQGSSCRAPSRANRRGASCTRFVALPATRTLRATTTTVRFTLTTVFAGRRLHPGSHRLAVTARDAQGNRVGPRTVAFRVTR</sequence>
<dbReference type="InterPro" id="IPR050952">
    <property type="entry name" value="TRIM-NHL_E3_ligases"/>
</dbReference>
<gene>
    <name evidence="4" type="ORF">FSW04_19410</name>
</gene>
<dbReference type="CDD" id="cd05819">
    <property type="entry name" value="NHL"/>
    <property type="match status" value="1"/>
</dbReference>
<dbReference type="EMBL" id="CP042430">
    <property type="protein sequence ID" value="QEC49522.1"/>
    <property type="molecule type" value="Genomic_DNA"/>
</dbReference>
<organism evidence="4 5">
    <name type="scientific">Baekduia soli</name>
    <dbReference type="NCBI Taxonomy" id="496014"/>
    <lineage>
        <taxon>Bacteria</taxon>
        <taxon>Bacillati</taxon>
        <taxon>Actinomycetota</taxon>
        <taxon>Thermoleophilia</taxon>
        <taxon>Solirubrobacterales</taxon>
        <taxon>Baekduiaceae</taxon>
        <taxon>Baekduia</taxon>
    </lineage>
</organism>
<dbReference type="KEGG" id="bsol:FSW04_19410"/>
<evidence type="ECO:0000313" key="4">
    <source>
        <dbReference type="EMBL" id="QEC49522.1"/>
    </source>
</evidence>
<keyword evidence="1" id="KW-0677">Repeat</keyword>
<dbReference type="SUPFAM" id="SSF63829">
    <property type="entry name" value="Calcium-dependent phosphotriesterase"/>
    <property type="match status" value="1"/>
</dbReference>
<dbReference type="GO" id="GO:0008270">
    <property type="term" value="F:zinc ion binding"/>
    <property type="evidence" value="ECO:0007669"/>
    <property type="project" value="UniProtKB-KW"/>
</dbReference>